<keyword evidence="3" id="KW-1185">Reference proteome</keyword>
<evidence type="ECO:0000313" key="3">
    <source>
        <dbReference type="Proteomes" id="UP000694044"/>
    </source>
</evidence>
<dbReference type="Proteomes" id="UP000694044">
    <property type="component" value="Unassembled WGS sequence"/>
</dbReference>
<organism evidence="2 3">
    <name type="scientific">Phytophthora pseudosyringae</name>
    <dbReference type="NCBI Taxonomy" id="221518"/>
    <lineage>
        <taxon>Eukaryota</taxon>
        <taxon>Sar</taxon>
        <taxon>Stramenopiles</taxon>
        <taxon>Oomycota</taxon>
        <taxon>Peronosporomycetes</taxon>
        <taxon>Peronosporales</taxon>
        <taxon>Peronosporaceae</taxon>
        <taxon>Phytophthora</taxon>
    </lineage>
</organism>
<evidence type="ECO:0000313" key="2">
    <source>
        <dbReference type="EMBL" id="KAG7375197.1"/>
    </source>
</evidence>
<feature type="compositionally biased region" description="Low complexity" evidence="1">
    <location>
        <begin position="48"/>
        <end position="63"/>
    </location>
</feature>
<name>A0A8T1V1N9_9STRA</name>
<dbReference type="OrthoDB" id="121142at2759"/>
<dbReference type="AlphaFoldDB" id="A0A8T1V1N9"/>
<comment type="caution">
    <text evidence="2">The sequence shown here is derived from an EMBL/GenBank/DDBJ whole genome shotgun (WGS) entry which is preliminary data.</text>
</comment>
<dbReference type="EMBL" id="JAGDFM010001491">
    <property type="protein sequence ID" value="KAG7375197.1"/>
    <property type="molecule type" value="Genomic_DNA"/>
</dbReference>
<feature type="region of interest" description="Disordered" evidence="1">
    <location>
        <begin position="46"/>
        <end position="66"/>
    </location>
</feature>
<gene>
    <name evidence="2" type="ORF">PHYPSEUDO_002662</name>
</gene>
<evidence type="ECO:0000256" key="1">
    <source>
        <dbReference type="SAM" id="MobiDB-lite"/>
    </source>
</evidence>
<reference evidence="2" key="1">
    <citation type="submission" date="2021-02" db="EMBL/GenBank/DDBJ databases">
        <authorList>
            <person name="Palmer J.M."/>
        </authorList>
    </citation>
    <scope>NUCLEOTIDE SEQUENCE</scope>
    <source>
        <strain evidence="2">SCRP734</strain>
    </source>
</reference>
<accession>A0A8T1V1N9</accession>
<sequence>MPVWKAIATRQLQSRLVNEAERRRLRQVVATRSKLLQELGEKVEQQLQGAATDGSDAAAAGQSVPPVGPEDTALFERYVQELDVAYEQVDNILEA</sequence>
<proteinExistence type="predicted"/>
<protein>
    <submittedName>
        <fullName evidence="2">Uncharacterized protein</fullName>
    </submittedName>
</protein>